<gene>
    <name evidence="1" type="ORF">FOZG_12847</name>
</gene>
<proteinExistence type="predicted"/>
<dbReference type="VEuPathDB" id="FungiDB:FOZG_12847"/>
<sequence length="37" mass="4330">MKMHYAGKDKQQAWVWAVVGSFDGLERWPRGHQKTLS</sequence>
<reference evidence="1" key="1">
    <citation type="submission" date="2011-06" db="EMBL/GenBank/DDBJ databases">
        <title>The Genome Sequence of Fusarium oxysporum Fo47.</title>
        <authorList>
            <consortium name="The Broad Institute Genome Sequencing Platform"/>
            <person name="Ma L.-J."/>
            <person name="Gale L.R."/>
            <person name="Schwartz D.C."/>
            <person name="Zhou S."/>
            <person name="Corby-Kistler H."/>
            <person name="Young S.K."/>
            <person name="Zeng Q."/>
            <person name="Gargeya S."/>
            <person name="Fitzgerald M."/>
            <person name="Haas B."/>
            <person name="Abouelleil A."/>
            <person name="Alvarado L."/>
            <person name="Arachchi H.M."/>
            <person name="Berlin A."/>
            <person name="Brown A."/>
            <person name="Chapman S.B."/>
            <person name="Chen Z."/>
            <person name="Dunbar C."/>
            <person name="Freedman E."/>
            <person name="Gearin G."/>
            <person name="Gellesch M."/>
            <person name="Goldberg J."/>
            <person name="Griggs A."/>
            <person name="Gujja S."/>
            <person name="Heiman D."/>
            <person name="Howarth C."/>
            <person name="Larson L."/>
            <person name="Lui A."/>
            <person name="MacDonald P.J.P."/>
            <person name="Mehta T."/>
            <person name="Montmayeur A."/>
            <person name="Murphy C."/>
            <person name="Neiman D."/>
            <person name="Pearson M."/>
            <person name="Priest M."/>
            <person name="Roberts A."/>
            <person name="Saif S."/>
            <person name="Shea T."/>
            <person name="Shenoy N."/>
            <person name="Sisk P."/>
            <person name="Stolte C."/>
            <person name="Sykes S."/>
            <person name="Wortman J."/>
            <person name="Nusbaum C."/>
            <person name="Birren B."/>
        </authorList>
    </citation>
    <scope>NUCLEOTIDE SEQUENCE [LARGE SCALE GENOMIC DNA]</scope>
    <source>
        <strain evidence="1">Fo47</strain>
    </source>
</reference>
<reference evidence="1" key="2">
    <citation type="submission" date="2012-06" db="EMBL/GenBank/DDBJ databases">
        <title>Annotation of the Genome Sequence of Fusarium oxysporum Fo47.</title>
        <authorList>
            <consortium name="The Broad Institute Genomics Platform"/>
            <person name="Ma L.-J."/>
            <person name="Corby-Kistler H."/>
            <person name="Broz K."/>
            <person name="Gale L.R."/>
            <person name="Jonkers W."/>
            <person name="O'Donnell K."/>
            <person name="Ploetz R."/>
            <person name="Steinberg C."/>
            <person name="Schwartz D.C."/>
            <person name="VanEtten H."/>
            <person name="Zhou S."/>
            <person name="Young S.K."/>
            <person name="Zeng Q."/>
            <person name="Gargeya S."/>
            <person name="Fitzgerald M."/>
            <person name="Abouelleil A."/>
            <person name="Alvarado L."/>
            <person name="Chapman S.B."/>
            <person name="Gainer-Dewar J."/>
            <person name="Goldberg J."/>
            <person name="Griggs A."/>
            <person name="Gujja S."/>
            <person name="Hansen M."/>
            <person name="Howarth C."/>
            <person name="Imamovic A."/>
            <person name="Ireland A."/>
            <person name="Larimer J."/>
            <person name="McCowan C."/>
            <person name="Murphy C."/>
            <person name="Pearson M."/>
            <person name="Poon T.W."/>
            <person name="Priest M."/>
            <person name="Roberts A."/>
            <person name="Saif S."/>
            <person name="Shea T."/>
            <person name="Sykes S."/>
            <person name="Wortman J."/>
            <person name="Nusbaum C."/>
            <person name="Birren B."/>
        </authorList>
    </citation>
    <scope>NUCLEOTIDE SEQUENCE</scope>
    <source>
        <strain evidence="1">Fo47</strain>
    </source>
</reference>
<evidence type="ECO:0000313" key="1">
    <source>
        <dbReference type="EMBL" id="EWZ33078.1"/>
    </source>
</evidence>
<protein>
    <submittedName>
        <fullName evidence="1">Uncharacterized protein</fullName>
    </submittedName>
</protein>
<accession>W9JUY8</accession>
<name>W9JUY8_FUSOX</name>
<dbReference type="Proteomes" id="UP000030766">
    <property type="component" value="Unassembled WGS sequence"/>
</dbReference>
<dbReference type="AlphaFoldDB" id="W9JUY8"/>
<organism evidence="1">
    <name type="scientific">Fusarium oxysporum Fo47</name>
    <dbReference type="NCBI Taxonomy" id="660027"/>
    <lineage>
        <taxon>Eukaryota</taxon>
        <taxon>Fungi</taxon>
        <taxon>Dikarya</taxon>
        <taxon>Ascomycota</taxon>
        <taxon>Pezizomycotina</taxon>
        <taxon>Sordariomycetes</taxon>
        <taxon>Hypocreomycetidae</taxon>
        <taxon>Hypocreales</taxon>
        <taxon>Nectriaceae</taxon>
        <taxon>Fusarium</taxon>
        <taxon>Fusarium oxysporum species complex</taxon>
    </lineage>
</organism>
<dbReference type="EMBL" id="JH717905">
    <property type="protein sequence ID" value="EWZ33078.1"/>
    <property type="molecule type" value="Genomic_DNA"/>
</dbReference>
<dbReference type="HOGENOM" id="CLU_3351193_0_0_1"/>